<dbReference type="InterPro" id="IPR037024">
    <property type="entry name" value="NiFe_Hase_small_N_sf"/>
</dbReference>
<dbReference type="HOGENOM" id="CLU_075477_0_0_2"/>
<evidence type="ECO:0000313" key="4">
    <source>
        <dbReference type="EMBL" id="ACS32569.1"/>
    </source>
</evidence>
<organism evidence="4 5">
    <name type="scientific">Thermococcus gammatolerans (strain DSM 15229 / JCM 11827 / EJ3)</name>
    <dbReference type="NCBI Taxonomy" id="593117"/>
    <lineage>
        <taxon>Archaea</taxon>
        <taxon>Methanobacteriati</taxon>
        <taxon>Methanobacteriota</taxon>
        <taxon>Thermococci</taxon>
        <taxon>Thermococcales</taxon>
        <taxon>Thermococcaceae</taxon>
        <taxon>Thermococcus</taxon>
    </lineage>
</organism>
<dbReference type="KEGG" id="tga:TGAM_0067"/>
<dbReference type="PROSITE" id="PS51379">
    <property type="entry name" value="4FE4S_FER_2"/>
    <property type="match status" value="2"/>
</dbReference>
<accession>C5A2R7</accession>
<dbReference type="GO" id="GO:0051536">
    <property type="term" value="F:iron-sulfur cluster binding"/>
    <property type="evidence" value="ECO:0007669"/>
    <property type="project" value="InterPro"/>
</dbReference>
<sequence>MMLMEKLKVLHVDFAGCEGCNVSIIRAYPKLMNEIDLDISYLRDGSCQYGEYDVALITGGACMNEPRILEELKEIREKARVVVAFGSCASLGGILRFARGGQEPRPDHRNFQPINSVIPVDYSIPGCPPTPQMLQSFFKFFMAGNESRLRLFKVTAGLKKLSGFDLIDDIVLTGLCIGCGACELSCPTGAIRLVEKRPTIIQERCIRCGTCYIRCPRASQLICLGGEKP</sequence>
<dbReference type="Proteomes" id="UP000001488">
    <property type="component" value="Chromosome"/>
</dbReference>
<evidence type="ECO:0000259" key="3">
    <source>
        <dbReference type="PROSITE" id="PS51379"/>
    </source>
</evidence>
<name>C5A2R7_THEGJ</name>
<reference evidence="4 5" key="1">
    <citation type="journal article" date="2007" name="Genome Biol.">
        <title>Genome analysis and genome-wide proteomics of Thermococcus gammatolerans, the most radioresistant organism known amongst the Archaea.</title>
        <authorList>
            <person name="Zivanovic Y."/>
            <person name="Armengaud J."/>
            <person name="Lagorce A."/>
            <person name="Leplat C."/>
            <person name="Guerin P."/>
            <person name="Dutertre M."/>
            <person name="Anthouard V."/>
            <person name="Forterre P."/>
            <person name="Wincker P."/>
            <person name="Confalonieri F."/>
        </authorList>
    </citation>
    <scope>NUCLEOTIDE SEQUENCE [LARGE SCALE GENOMIC DNA]</scope>
    <source>
        <strain evidence="5">DSM 15229 / JCM 11827 / EJ3</strain>
    </source>
</reference>
<dbReference type="PROSITE" id="PS00198">
    <property type="entry name" value="4FE4S_FER_1"/>
    <property type="match status" value="2"/>
</dbReference>
<dbReference type="InterPro" id="IPR017900">
    <property type="entry name" value="4Fe4S_Fe_S_CS"/>
</dbReference>
<dbReference type="EMBL" id="CP001398">
    <property type="protein sequence ID" value="ACS32569.1"/>
    <property type="molecule type" value="Genomic_DNA"/>
</dbReference>
<dbReference type="EC" id="1.12.98.1" evidence="4"/>
<dbReference type="SUPFAM" id="SSF56770">
    <property type="entry name" value="HydA/Nqo6-like"/>
    <property type="match status" value="1"/>
</dbReference>
<evidence type="ECO:0000313" key="5">
    <source>
        <dbReference type="Proteomes" id="UP000001488"/>
    </source>
</evidence>
<dbReference type="GO" id="GO:0050454">
    <property type="term" value="F:coenzyme F420 hydrogenase activity"/>
    <property type="evidence" value="ECO:0007669"/>
    <property type="project" value="UniProtKB-EC"/>
</dbReference>
<dbReference type="PANTHER" id="PTHR42845:SF2">
    <property type="entry name" value="F420-NON-REDUCING HYDROGENASE VHU SUBUNIT G"/>
    <property type="match status" value="1"/>
</dbReference>
<dbReference type="Gene3D" id="3.40.50.700">
    <property type="entry name" value="NADH:ubiquinone oxidoreductase-like, 20kDa subunit"/>
    <property type="match status" value="1"/>
</dbReference>
<dbReference type="InterPro" id="IPR051349">
    <property type="entry name" value="Hydrogenase_assoc-protein"/>
</dbReference>
<comment type="similarity">
    <text evidence="1">Belongs to the FrhG family.</text>
</comment>
<dbReference type="PATRIC" id="fig|593117.10.peg.69"/>
<dbReference type="InterPro" id="IPR006137">
    <property type="entry name" value="NADH_UbQ_OxRdtase-like_20kDa"/>
</dbReference>
<dbReference type="Pfam" id="PF01058">
    <property type="entry name" value="Oxidored_q6"/>
    <property type="match status" value="1"/>
</dbReference>
<feature type="domain" description="4Fe-4S ferredoxin-type" evidence="3">
    <location>
        <begin position="197"/>
        <end position="227"/>
    </location>
</feature>
<dbReference type="PANTHER" id="PTHR42845">
    <property type="entry name" value="COENZYME F420-REDUCING HYDROGENASE, GAMMA SUBUNIT"/>
    <property type="match status" value="1"/>
</dbReference>
<dbReference type="InterPro" id="IPR017896">
    <property type="entry name" value="4Fe4S_Fe-S-bd"/>
</dbReference>
<dbReference type="AlphaFoldDB" id="C5A2R7"/>
<gene>
    <name evidence="4" type="primary">frhG</name>
    <name evidence="4" type="ordered locus">TGAM_0067</name>
</gene>
<evidence type="ECO:0000256" key="1">
    <source>
        <dbReference type="ARBA" id="ARBA00010870"/>
    </source>
</evidence>
<dbReference type="Pfam" id="PF12838">
    <property type="entry name" value="Fer4_7"/>
    <property type="match status" value="1"/>
</dbReference>
<dbReference type="Gene3D" id="3.30.70.20">
    <property type="match status" value="1"/>
</dbReference>
<proteinExistence type="inferred from homology"/>
<dbReference type="PaxDb" id="593117-TGAM_0067"/>
<protein>
    <submittedName>
        <fullName evidence="4">Coenzyme F420 hydrogenase subunit gamma (FrhG)</fullName>
        <ecNumber evidence="4">1.12.98.1</ecNumber>
    </submittedName>
</protein>
<keyword evidence="5" id="KW-1185">Reference proteome</keyword>
<dbReference type="STRING" id="593117.TGAM_0067"/>
<keyword evidence="2 4" id="KW-0560">Oxidoreductase</keyword>
<evidence type="ECO:0000256" key="2">
    <source>
        <dbReference type="ARBA" id="ARBA00023002"/>
    </source>
</evidence>
<feature type="domain" description="4Fe-4S ferredoxin-type" evidence="3">
    <location>
        <begin position="167"/>
        <end position="196"/>
    </location>
</feature>
<dbReference type="eggNOG" id="arCOG02473">
    <property type="taxonomic scope" value="Archaea"/>
</dbReference>